<dbReference type="RefSeq" id="WP_306857838.1">
    <property type="nucleotide sequence ID" value="NZ_JAUSRB010000001.1"/>
</dbReference>
<accession>A0ABT9QY40</accession>
<dbReference type="Gene3D" id="3.40.630.30">
    <property type="match status" value="1"/>
</dbReference>
<dbReference type="SUPFAM" id="SSF55729">
    <property type="entry name" value="Acyl-CoA N-acyltransferases (Nat)"/>
    <property type="match status" value="1"/>
</dbReference>
<dbReference type="Pfam" id="PF00583">
    <property type="entry name" value="Acetyltransf_1"/>
    <property type="match status" value="1"/>
</dbReference>
<sequence length="183" mass="20197">MSVGAVEVRHVSVRDPEVRPLLEDLHHEYTSRYGPNQELSRYPDEQFAPAQGGAFLVLVEGGRTIAGGAFRRYDEETAELKRIWTHPDHRRRGLGLAVVRELEREAGRQGYRRIYLTTGPRQPEAAGLYLAGGYVPLYDLGADPETVGPHPFEKVLRDPPGRALQVCSAGRRPAGAAGSAERS</sequence>
<dbReference type="InterPro" id="IPR050832">
    <property type="entry name" value="Bact_Acetyltransf"/>
</dbReference>
<dbReference type="PANTHER" id="PTHR43877">
    <property type="entry name" value="AMINOALKYLPHOSPHONATE N-ACETYLTRANSFERASE-RELATED-RELATED"/>
    <property type="match status" value="1"/>
</dbReference>
<keyword evidence="2" id="KW-0012">Acyltransferase</keyword>
<evidence type="ECO:0000313" key="5">
    <source>
        <dbReference type="Proteomes" id="UP001230426"/>
    </source>
</evidence>
<evidence type="ECO:0000256" key="2">
    <source>
        <dbReference type="ARBA" id="ARBA00023315"/>
    </source>
</evidence>
<dbReference type="CDD" id="cd04301">
    <property type="entry name" value="NAT_SF"/>
    <property type="match status" value="1"/>
</dbReference>
<dbReference type="PROSITE" id="PS51186">
    <property type="entry name" value="GNAT"/>
    <property type="match status" value="1"/>
</dbReference>
<proteinExistence type="predicted"/>
<dbReference type="EMBL" id="JAUSRB010000001">
    <property type="protein sequence ID" value="MDP9861913.1"/>
    <property type="molecule type" value="Genomic_DNA"/>
</dbReference>
<dbReference type="InterPro" id="IPR016181">
    <property type="entry name" value="Acyl_CoA_acyltransferase"/>
</dbReference>
<organism evidence="4 5">
    <name type="scientific">Streptosporangium brasiliense</name>
    <dbReference type="NCBI Taxonomy" id="47480"/>
    <lineage>
        <taxon>Bacteria</taxon>
        <taxon>Bacillati</taxon>
        <taxon>Actinomycetota</taxon>
        <taxon>Actinomycetes</taxon>
        <taxon>Streptosporangiales</taxon>
        <taxon>Streptosporangiaceae</taxon>
        <taxon>Streptosporangium</taxon>
    </lineage>
</organism>
<keyword evidence="1" id="KW-0808">Transferase</keyword>
<evidence type="ECO:0000313" key="4">
    <source>
        <dbReference type="EMBL" id="MDP9861913.1"/>
    </source>
</evidence>
<protein>
    <submittedName>
        <fullName evidence="4">Polar amino acid transport system permease protein</fullName>
    </submittedName>
</protein>
<evidence type="ECO:0000259" key="3">
    <source>
        <dbReference type="PROSITE" id="PS51186"/>
    </source>
</evidence>
<evidence type="ECO:0000256" key="1">
    <source>
        <dbReference type="ARBA" id="ARBA00022679"/>
    </source>
</evidence>
<name>A0ABT9QY40_9ACTN</name>
<keyword evidence="5" id="KW-1185">Reference proteome</keyword>
<gene>
    <name evidence="4" type="ORF">J2S55_001172</name>
</gene>
<feature type="domain" description="N-acetyltransferase" evidence="3">
    <location>
        <begin position="6"/>
        <end position="161"/>
    </location>
</feature>
<comment type="caution">
    <text evidence="4">The sequence shown here is derived from an EMBL/GenBank/DDBJ whole genome shotgun (WGS) entry which is preliminary data.</text>
</comment>
<reference evidence="4 5" key="1">
    <citation type="submission" date="2023-07" db="EMBL/GenBank/DDBJ databases">
        <title>Sequencing the genomes of 1000 actinobacteria strains.</title>
        <authorList>
            <person name="Klenk H.-P."/>
        </authorList>
    </citation>
    <scope>NUCLEOTIDE SEQUENCE [LARGE SCALE GENOMIC DNA]</scope>
    <source>
        <strain evidence="4 5">DSM 44109</strain>
    </source>
</reference>
<dbReference type="PANTHER" id="PTHR43877:SF2">
    <property type="entry name" value="AMINOALKYLPHOSPHONATE N-ACETYLTRANSFERASE-RELATED"/>
    <property type="match status" value="1"/>
</dbReference>
<dbReference type="InterPro" id="IPR000182">
    <property type="entry name" value="GNAT_dom"/>
</dbReference>
<dbReference type="Proteomes" id="UP001230426">
    <property type="component" value="Unassembled WGS sequence"/>
</dbReference>